<evidence type="ECO:0000313" key="17">
    <source>
        <dbReference type="Proteomes" id="UP001476247"/>
    </source>
</evidence>
<feature type="compositionally biased region" description="Basic residues" evidence="14">
    <location>
        <begin position="629"/>
        <end position="646"/>
    </location>
</feature>
<dbReference type="EMBL" id="BAABUJ010000009">
    <property type="protein sequence ID" value="GAA5798203.1"/>
    <property type="molecule type" value="Genomic_DNA"/>
</dbReference>
<dbReference type="InterPro" id="IPR001214">
    <property type="entry name" value="SET_dom"/>
</dbReference>
<feature type="compositionally biased region" description="Polar residues" evidence="14">
    <location>
        <begin position="454"/>
        <end position="463"/>
    </location>
</feature>
<keyword evidence="5" id="KW-0158">Chromosome</keyword>
<dbReference type="EC" id="2.1.1.372" evidence="11"/>
<evidence type="ECO:0000259" key="15">
    <source>
        <dbReference type="PROSITE" id="PS50280"/>
    </source>
</evidence>
<dbReference type="InterPro" id="IPR039977">
    <property type="entry name" value="Suv4-20/Set9"/>
</dbReference>
<evidence type="ECO:0000256" key="13">
    <source>
        <dbReference type="ARBA" id="ARBA00048081"/>
    </source>
</evidence>
<dbReference type="SMART" id="SM00317">
    <property type="entry name" value="SET"/>
    <property type="match status" value="1"/>
</dbReference>
<dbReference type="CDD" id="cd10524">
    <property type="entry name" value="SET_Suv4-20-like"/>
    <property type="match status" value="1"/>
</dbReference>
<dbReference type="PANTHER" id="PTHR12977">
    <property type="entry name" value="SUPPRESSOR OF VARIEGATION 4-20-RELATED"/>
    <property type="match status" value="1"/>
</dbReference>
<evidence type="ECO:0000256" key="1">
    <source>
        <dbReference type="ARBA" id="ARBA00004123"/>
    </source>
</evidence>
<feature type="compositionally biased region" description="Low complexity" evidence="14">
    <location>
        <begin position="647"/>
        <end position="668"/>
    </location>
</feature>
<feature type="domain" description="SET" evidence="15">
    <location>
        <begin position="112"/>
        <end position="228"/>
    </location>
</feature>
<protein>
    <recommendedName>
        <fullName evidence="4">Histone-lysine N-methyltransferase SET9</fullName>
        <ecNumber evidence="11">2.1.1.372</ecNumber>
    </recommendedName>
    <alternativeName>
        <fullName evidence="3">Histone-lysine N-methyltransferase set9</fullName>
    </alternativeName>
    <alternativeName>
        <fullName evidence="12">SET domain protein 9</fullName>
    </alternativeName>
</protein>
<reference evidence="16 17" key="1">
    <citation type="submission" date="2024-04" db="EMBL/GenBank/DDBJ databases">
        <title>genome sequences of Mucor flavus KT1a and Helicostylum pulchrum KT1b strains isolation_sourced from the surface of a dry-aged beef.</title>
        <authorList>
            <person name="Toyotome T."/>
            <person name="Hosono M."/>
            <person name="Torimaru M."/>
            <person name="Fukuda K."/>
            <person name="Mikami N."/>
        </authorList>
    </citation>
    <scope>NUCLEOTIDE SEQUENCE [LARGE SCALE GENOMIC DNA]</scope>
    <source>
        <strain evidence="16 17">KT1b</strain>
    </source>
</reference>
<dbReference type="InterPro" id="IPR025783">
    <property type="entry name" value="Set9_fungi"/>
</dbReference>
<feature type="region of interest" description="Disordered" evidence="14">
    <location>
        <begin position="280"/>
        <end position="301"/>
    </location>
</feature>
<evidence type="ECO:0000256" key="8">
    <source>
        <dbReference type="ARBA" id="ARBA00022691"/>
    </source>
</evidence>
<keyword evidence="6" id="KW-0489">Methyltransferase</keyword>
<evidence type="ECO:0000256" key="10">
    <source>
        <dbReference type="ARBA" id="ARBA00023242"/>
    </source>
</evidence>
<dbReference type="Pfam" id="PF00856">
    <property type="entry name" value="SET"/>
    <property type="match status" value="1"/>
</dbReference>
<organism evidence="16 17">
    <name type="scientific">Helicostylum pulchrum</name>
    <dbReference type="NCBI Taxonomy" id="562976"/>
    <lineage>
        <taxon>Eukaryota</taxon>
        <taxon>Fungi</taxon>
        <taxon>Fungi incertae sedis</taxon>
        <taxon>Mucoromycota</taxon>
        <taxon>Mucoromycotina</taxon>
        <taxon>Mucoromycetes</taxon>
        <taxon>Mucorales</taxon>
        <taxon>Mucorineae</taxon>
        <taxon>Mucoraceae</taxon>
        <taxon>Helicostylum</taxon>
    </lineage>
</organism>
<feature type="compositionally biased region" description="Low complexity" evidence="14">
    <location>
        <begin position="517"/>
        <end position="526"/>
    </location>
</feature>
<evidence type="ECO:0000256" key="5">
    <source>
        <dbReference type="ARBA" id="ARBA00022454"/>
    </source>
</evidence>
<dbReference type="Gene3D" id="1.10.10.1700">
    <property type="entry name" value="Histone-lysine N-methyltransferase"/>
    <property type="match status" value="1"/>
</dbReference>
<evidence type="ECO:0000256" key="11">
    <source>
        <dbReference type="ARBA" id="ARBA00024057"/>
    </source>
</evidence>
<feature type="compositionally biased region" description="Acidic residues" evidence="14">
    <location>
        <begin position="499"/>
        <end position="516"/>
    </location>
</feature>
<comment type="catalytic activity">
    <reaction evidence="13">
        <text>L-lysyl(20)-[histone H4] + 3 S-adenosyl-L-methionine = N(6),N(6),N(6)-trimethyl-L-lysyl(20)-[histone H4] + 3 S-adenosyl-L-homocysteine + 3 H(+)</text>
        <dbReference type="Rhea" id="RHEA:64456"/>
        <dbReference type="Rhea" id="RHEA-COMP:15554"/>
        <dbReference type="Rhea" id="RHEA-COMP:15998"/>
        <dbReference type="ChEBI" id="CHEBI:15378"/>
        <dbReference type="ChEBI" id="CHEBI:29969"/>
        <dbReference type="ChEBI" id="CHEBI:57856"/>
        <dbReference type="ChEBI" id="CHEBI:59789"/>
        <dbReference type="ChEBI" id="CHEBI:61961"/>
        <dbReference type="EC" id="2.1.1.372"/>
    </reaction>
</comment>
<accession>A0ABP9XVD5</accession>
<dbReference type="InterPro" id="IPR046341">
    <property type="entry name" value="SET_dom_sf"/>
</dbReference>
<evidence type="ECO:0000256" key="7">
    <source>
        <dbReference type="ARBA" id="ARBA00022679"/>
    </source>
</evidence>
<evidence type="ECO:0000256" key="9">
    <source>
        <dbReference type="ARBA" id="ARBA00022853"/>
    </source>
</evidence>
<feature type="compositionally biased region" description="Low complexity" evidence="14">
    <location>
        <begin position="538"/>
        <end position="556"/>
    </location>
</feature>
<dbReference type="SUPFAM" id="SSF82199">
    <property type="entry name" value="SET domain"/>
    <property type="match status" value="1"/>
</dbReference>
<dbReference type="Proteomes" id="UP001476247">
    <property type="component" value="Unassembled WGS sequence"/>
</dbReference>
<dbReference type="InterPro" id="IPR041938">
    <property type="entry name" value="Hist-Lys_N-MTase_N"/>
</dbReference>
<evidence type="ECO:0000256" key="6">
    <source>
        <dbReference type="ARBA" id="ARBA00022603"/>
    </source>
</evidence>
<feature type="compositionally biased region" description="Low complexity" evidence="14">
    <location>
        <begin position="444"/>
        <end position="453"/>
    </location>
</feature>
<dbReference type="PROSITE" id="PS51567">
    <property type="entry name" value="SAM_MT43_SUVAR420_1"/>
    <property type="match status" value="1"/>
</dbReference>
<evidence type="ECO:0000256" key="4">
    <source>
        <dbReference type="ARBA" id="ARBA00015413"/>
    </source>
</evidence>
<evidence type="ECO:0000256" key="2">
    <source>
        <dbReference type="ARBA" id="ARBA00004286"/>
    </source>
</evidence>
<name>A0ABP9XVD5_9FUNG</name>
<evidence type="ECO:0000256" key="3">
    <source>
        <dbReference type="ARBA" id="ARBA00014232"/>
    </source>
</evidence>
<evidence type="ECO:0000256" key="12">
    <source>
        <dbReference type="ARBA" id="ARBA00030653"/>
    </source>
</evidence>
<gene>
    <name evidence="16" type="ORF">HPULCUR_003603</name>
</gene>
<keyword evidence="17" id="KW-1185">Reference proteome</keyword>
<dbReference type="Gene3D" id="2.170.270.10">
    <property type="entry name" value="SET domain"/>
    <property type="match status" value="1"/>
</dbReference>
<sequence>MQVIQQQQNNLMDFKVLSRYDDLFTDIFLDNLFLWFNTIKMNNDHRRPRVPNQKILDIIQRNVLENARPMDAVNELLAMDYFKHYLAVKNQKQIQEFIQHMKRYLYMYMPNAGYEVGDTRRYCGSGRRVEACLVATKDWHVGDEMRLLTGMIACLDPKDDAELKKGNRDFSVMWSTRKNCSCLFLGPARFANHDCDSNCRFISLGQNSITFKVVKEIKLGEEITVYYGKHYFGENNCECRCITCEKQSMGYFAPLETKENTPIDYKDDDLCGTRRSTRKRKPALHEDYSQTPSPRRSKRASLGSLEDLIGQEEKQQQMMPDIEQSPTPPVLIKEEPIINTLPISPTTERMSRLKVMTIGFLCGSDEEEEPALEERRASDCPLLDLLVDAVMDAEYLNVQEKKAAAAAAAAATAAKKKLLQDQQQITVVVNPDIHRDAANRILLQQQQQQQQQQKTLPASPTSDSKADSAVSLSPRLITKNEDRCWRREMDDGLFNKQQDDEEEENRALDDFFDDVSDLSSVSSSWSSDEEEEEEEEVPAATKSIASSTTKKQTKTVTPTPIQDLTCIACARPLKKQDISEQVGADMSITNELATWTWSPSAIFTDWRPKRCPRCERHFTIFKQEWPNRKIKKKKMAVGKKSRKPPKKSNSPVKKLSSQPFPAQQPQPQTKVEEHPSTPVYQIQDDPEDLNYIPPSPLSDVVYDDDEDHDTFS</sequence>
<comment type="caution">
    <text evidence="16">The sequence shown here is derived from an EMBL/GenBank/DDBJ whole genome shotgun (WGS) entry which is preliminary data.</text>
</comment>
<evidence type="ECO:0000256" key="14">
    <source>
        <dbReference type="SAM" id="MobiDB-lite"/>
    </source>
</evidence>
<evidence type="ECO:0000313" key="16">
    <source>
        <dbReference type="EMBL" id="GAA5798203.1"/>
    </source>
</evidence>
<feature type="region of interest" description="Disordered" evidence="14">
    <location>
        <begin position="629"/>
        <end position="712"/>
    </location>
</feature>
<feature type="region of interest" description="Disordered" evidence="14">
    <location>
        <begin position="494"/>
        <end position="556"/>
    </location>
</feature>
<keyword evidence="8" id="KW-0949">S-adenosyl-L-methionine</keyword>
<dbReference type="PANTHER" id="PTHR12977:SF4">
    <property type="entry name" value="HISTONE-LYSINE N-METHYLTRANSFERASE KMT5B"/>
    <property type="match status" value="1"/>
</dbReference>
<feature type="compositionally biased region" description="Acidic residues" evidence="14">
    <location>
        <begin position="701"/>
        <end position="712"/>
    </location>
</feature>
<keyword evidence="10" id="KW-0539">Nucleus</keyword>
<keyword evidence="9" id="KW-0156">Chromatin regulator</keyword>
<proteinExistence type="predicted"/>
<comment type="subcellular location">
    <subcellularLocation>
        <location evidence="2">Chromosome</location>
    </subcellularLocation>
    <subcellularLocation>
        <location evidence="1">Nucleus</location>
    </subcellularLocation>
</comment>
<feature type="compositionally biased region" description="Acidic residues" evidence="14">
    <location>
        <begin position="527"/>
        <end position="537"/>
    </location>
</feature>
<dbReference type="PROSITE" id="PS50280">
    <property type="entry name" value="SET"/>
    <property type="match status" value="1"/>
</dbReference>
<feature type="region of interest" description="Disordered" evidence="14">
    <location>
        <begin position="444"/>
        <end position="473"/>
    </location>
</feature>
<keyword evidence="7" id="KW-0808">Transferase</keyword>